<evidence type="ECO:0000259" key="8">
    <source>
        <dbReference type="PROSITE" id="PS50048"/>
    </source>
</evidence>
<dbReference type="SMART" id="SM00906">
    <property type="entry name" value="Fungal_trans"/>
    <property type="match status" value="1"/>
</dbReference>
<feature type="compositionally biased region" description="Polar residues" evidence="6">
    <location>
        <begin position="1"/>
        <end position="10"/>
    </location>
</feature>
<keyword evidence="10" id="KW-1185">Reference proteome</keyword>
<dbReference type="InterPro" id="IPR036864">
    <property type="entry name" value="Zn2-C6_fun-type_DNA-bd_sf"/>
</dbReference>
<feature type="region of interest" description="Disordered" evidence="6">
    <location>
        <begin position="1"/>
        <end position="22"/>
    </location>
</feature>
<dbReference type="Gene3D" id="4.10.240.10">
    <property type="entry name" value="Zn(2)-C6 fungal-type DNA-binding domain"/>
    <property type="match status" value="1"/>
</dbReference>
<evidence type="ECO:0000313" key="10">
    <source>
        <dbReference type="Proteomes" id="UP001456524"/>
    </source>
</evidence>
<keyword evidence="4" id="KW-0804">Transcription</keyword>
<dbReference type="SMART" id="SM00066">
    <property type="entry name" value="GAL4"/>
    <property type="match status" value="1"/>
</dbReference>
<keyword evidence="2" id="KW-0805">Transcription regulation</keyword>
<dbReference type="Pfam" id="PF00172">
    <property type="entry name" value="Zn_clus"/>
    <property type="match status" value="1"/>
</dbReference>
<evidence type="ECO:0000256" key="7">
    <source>
        <dbReference type="SAM" id="Phobius"/>
    </source>
</evidence>
<dbReference type="Pfam" id="PF04082">
    <property type="entry name" value="Fungal_trans"/>
    <property type="match status" value="1"/>
</dbReference>
<name>A0ABR1Y6W4_9PEZI</name>
<gene>
    <name evidence="9" type="ORF">IWX90DRAFT_492251</name>
</gene>
<feature type="compositionally biased region" description="Polar residues" evidence="6">
    <location>
        <begin position="104"/>
        <end position="125"/>
    </location>
</feature>
<evidence type="ECO:0000313" key="9">
    <source>
        <dbReference type="EMBL" id="KAK8177491.1"/>
    </source>
</evidence>
<dbReference type="PROSITE" id="PS00463">
    <property type="entry name" value="ZN2_CY6_FUNGAL_1"/>
    <property type="match status" value="1"/>
</dbReference>
<dbReference type="EMBL" id="JBBWUH010000001">
    <property type="protein sequence ID" value="KAK8177491.1"/>
    <property type="molecule type" value="Genomic_DNA"/>
</dbReference>
<keyword evidence="7" id="KW-1133">Transmembrane helix</keyword>
<dbReference type="InterPro" id="IPR051127">
    <property type="entry name" value="Fungal_SecMet_Regulators"/>
</dbReference>
<feature type="region of interest" description="Disordered" evidence="6">
    <location>
        <begin position="177"/>
        <end position="211"/>
    </location>
</feature>
<keyword evidence="7" id="KW-0812">Transmembrane</keyword>
<feature type="compositionally biased region" description="Basic and acidic residues" evidence="6">
    <location>
        <begin position="11"/>
        <end position="21"/>
    </location>
</feature>
<keyword evidence="3" id="KW-0238">DNA-binding</keyword>
<dbReference type="InterPro" id="IPR001138">
    <property type="entry name" value="Zn2Cys6_DnaBD"/>
</dbReference>
<evidence type="ECO:0000256" key="4">
    <source>
        <dbReference type="ARBA" id="ARBA00023163"/>
    </source>
</evidence>
<evidence type="ECO:0000256" key="2">
    <source>
        <dbReference type="ARBA" id="ARBA00023015"/>
    </source>
</evidence>
<dbReference type="Proteomes" id="UP001456524">
    <property type="component" value="Unassembled WGS sequence"/>
</dbReference>
<evidence type="ECO:0000256" key="6">
    <source>
        <dbReference type="SAM" id="MobiDB-lite"/>
    </source>
</evidence>
<dbReference type="CDD" id="cd00067">
    <property type="entry name" value="GAL4"/>
    <property type="match status" value="1"/>
</dbReference>
<proteinExistence type="predicted"/>
<feature type="region of interest" description="Disordered" evidence="6">
    <location>
        <begin position="94"/>
        <end position="136"/>
    </location>
</feature>
<accession>A0ABR1Y6W4</accession>
<protein>
    <submittedName>
        <fullName evidence="9">C6 transcription factor</fullName>
    </submittedName>
</protein>
<keyword evidence="1" id="KW-0479">Metal-binding</keyword>
<dbReference type="InterPro" id="IPR007219">
    <property type="entry name" value="XnlR_reg_dom"/>
</dbReference>
<evidence type="ECO:0000256" key="3">
    <source>
        <dbReference type="ARBA" id="ARBA00023125"/>
    </source>
</evidence>
<keyword evidence="7" id="KW-0472">Membrane</keyword>
<comment type="caution">
    <text evidence="9">The sequence shown here is derived from an EMBL/GenBank/DDBJ whole genome shotgun (WGS) entry which is preliminary data.</text>
</comment>
<reference evidence="9 10" key="1">
    <citation type="journal article" date="2022" name="G3 (Bethesda)">
        <title>Enemy or ally: a genomic approach to elucidate the lifestyle of Phyllosticta citrichinaensis.</title>
        <authorList>
            <person name="Buijs V.A."/>
            <person name="Groenewald J.Z."/>
            <person name="Haridas S."/>
            <person name="LaButti K.M."/>
            <person name="Lipzen A."/>
            <person name="Martin F.M."/>
            <person name="Barry K."/>
            <person name="Grigoriev I.V."/>
            <person name="Crous P.W."/>
            <person name="Seidl M.F."/>
        </authorList>
    </citation>
    <scope>NUCLEOTIDE SEQUENCE [LARGE SCALE GENOMIC DNA]</scope>
    <source>
        <strain evidence="9 10">CBS 129764</strain>
    </source>
</reference>
<sequence>MADVSPPSNSARDDPDRDAGAHKRRRIALACSTCRTRKSKCDGARPRCSACVALDFDCSYVQSSSSANVIVGKEYLSSLEARVARVEERLGAVESGAPVRHHSSASQVRHFQRQTSPVDSASPVLSQPPAVDEQEGHTDAIGALNFAEEEDFAFLGPSSNIAFSRHLRPALARLSRSAIQGTTPNDPAAGSLLRSSRPPSPSSDHHGFDTVPTEADESRLVDEFFSNTALIFPFLHERTFRQRYHEMKTDQAKPVQKSWLALFNMVLAIAVSVSRTDMSAIDRQRESDAFYRRALHLSRGQMMRCPSLETVQLQLLMSQYLQGTQKSLQTFIIHGLAVKGAFQLGLHSKEATLHLTPVEREFRKRTWFGIVIVDRTMSMAFGRPASVPADYVRLDLPVLERMVDPTAGPSATKDMSVSFYNATITLYNIMYDTIKTCYGGNLGCNDSPTHRLDVVTRIYGLEKQLREWKASLPPGLFLRTSAESPSPSDADTDRNRARTILALRYLNLRILINRPIVVDLLDAVGRPDDAHPQYSLVRQVGTNNLATCISSAMEIIAIVSATVSPPQKQQQQQQQQPHKRLLGAWWFTLYYTFNAALVLCAALVVRLDHRDGFAGDNGTPCSPSSSRMRTSFDEAIGALALLDRRNKTVDRCAQHLRGLGAALDGFIASRERGGVPLAAAAGANNAVDVTTGALMMGARWGGGPVSNSAPFGSETGVGGTSLAGVELGEFLADVDSELLSLFFQ</sequence>
<dbReference type="PANTHER" id="PTHR47424:SF3">
    <property type="entry name" value="REGULATORY PROTEIN GAL4"/>
    <property type="match status" value="1"/>
</dbReference>
<dbReference type="CDD" id="cd12148">
    <property type="entry name" value="fungal_TF_MHR"/>
    <property type="match status" value="1"/>
</dbReference>
<dbReference type="PANTHER" id="PTHR47424">
    <property type="entry name" value="REGULATORY PROTEIN GAL4"/>
    <property type="match status" value="1"/>
</dbReference>
<feature type="transmembrane region" description="Helical" evidence="7">
    <location>
        <begin position="584"/>
        <end position="605"/>
    </location>
</feature>
<dbReference type="SUPFAM" id="SSF57701">
    <property type="entry name" value="Zn2/Cys6 DNA-binding domain"/>
    <property type="match status" value="1"/>
</dbReference>
<evidence type="ECO:0000256" key="1">
    <source>
        <dbReference type="ARBA" id="ARBA00022723"/>
    </source>
</evidence>
<dbReference type="PROSITE" id="PS50048">
    <property type="entry name" value="ZN2_CY6_FUNGAL_2"/>
    <property type="match status" value="1"/>
</dbReference>
<evidence type="ECO:0000256" key="5">
    <source>
        <dbReference type="ARBA" id="ARBA00023242"/>
    </source>
</evidence>
<feature type="domain" description="Zn(2)-C6 fungal-type" evidence="8">
    <location>
        <begin position="30"/>
        <end position="60"/>
    </location>
</feature>
<organism evidence="9 10">
    <name type="scientific">Phyllosticta citrichinensis</name>
    <dbReference type="NCBI Taxonomy" id="1130410"/>
    <lineage>
        <taxon>Eukaryota</taxon>
        <taxon>Fungi</taxon>
        <taxon>Dikarya</taxon>
        <taxon>Ascomycota</taxon>
        <taxon>Pezizomycotina</taxon>
        <taxon>Dothideomycetes</taxon>
        <taxon>Dothideomycetes incertae sedis</taxon>
        <taxon>Botryosphaeriales</taxon>
        <taxon>Phyllostictaceae</taxon>
        <taxon>Phyllosticta</taxon>
    </lineage>
</organism>
<keyword evidence="5" id="KW-0539">Nucleus</keyword>